<feature type="transmembrane region" description="Helical" evidence="5">
    <location>
        <begin position="152"/>
        <end position="171"/>
    </location>
</feature>
<dbReference type="InterPro" id="IPR000515">
    <property type="entry name" value="MetI-like"/>
</dbReference>
<accession>A0ABU9UC68</accession>
<comment type="caution">
    <text evidence="8">The sequence shown here is derived from an EMBL/GenBank/DDBJ whole genome shotgun (WGS) entry which is preliminary data.</text>
</comment>
<dbReference type="PANTHER" id="PTHR42727:SF1">
    <property type="entry name" value="PHOSPHATE TRANSPORT SYSTEM PERMEASE"/>
    <property type="match status" value="1"/>
</dbReference>
<comment type="function">
    <text evidence="6">Part of the binding-protein-dependent transport system for phosphate; probably responsible for the translocation of the substrate across the membrane.</text>
</comment>
<protein>
    <recommendedName>
        <fullName evidence="6">Phosphate transport system permease protein</fullName>
    </recommendedName>
</protein>
<organism evidence="8 9">
    <name type="scientific">Rarispira pelagica</name>
    <dbReference type="NCBI Taxonomy" id="3141764"/>
    <lineage>
        <taxon>Bacteria</taxon>
        <taxon>Pseudomonadati</taxon>
        <taxon>Spirochaetota</taxon>
        <taxon>Spirochaetia</taxon>
        <taxon>Winmispirales</taxon>
        <taxon>Winmispiraceae</taxon>
        <taxon>Rarispira</taxon>
    </lineage>
</organism>
<feature type="transmembrane region" description="Helical" evidence="5">
    <location>
        <begin position="276"/>
        <end position="297"/>
    </location>
</feature>
<evidence type="ECO:0000259" key="7">
    <source>
        <dbReference type="PROSITE" id="PS50928"/>
    </source>
</evidence>
<evidence type="ECO:0000256" key="5">
    <source>
        <dbReference type="RuleBase" id="RU363032"/>
    </source>
</evidence>
<comment type="subcellular location">
    <subcellularLocation>
        <location evidence="1 5">Cell membrane</location>
        <topology evidence="1 5">Multi-pass membrane protein</topology>
    </subcellularLocation>
</comment>
<evidence type="ECO:0000256" key="2">
    <source>
        <dbReference type="ARBA" id="ARBA00022692"/>
    </source>
</evidence>
<feature type="transmembrane region" description="Helical" evidence="5">
    <location>
        <begin position="21"/>
        <end position="51"/>
    </location>
</feature>
<evidence type="ECO:0000256" key="4">
    <source>
        <dbReference type="ARBA" id="ARBA00023136"/>
    </source>
</evidence>
<feature type="transmembrane region" description="Helical" evidence="5">
    <location>
        <begin position="120"/>
        <end position="140"/>
    </location>
</feature>
<keyword evidence="4 5" id="KW-0472">Membrane</keyword>
<proteinExistence type="inferred from homology"/>
<dbReference type="Pfam" id="PF00528">
    <property type="entry name" value="BPD_transp_1"/>
    <property type="match status" value="1"/>
</dbReference>
<evidence type="ECO:0000256" key="6">
    <source>
        <dbReference type="RuleBase" id="RU363054"/>
    </source>
</evidence>
<name>A0ABU9UC68_9SPIR</name>
<dbReference type="PROSITE" id="PS50928">
    <property type="entry name" value="ABC_TM1"/>
    <property type="match status" value="1"/>
</dbReference>
<dbReference type="CDD" id="cd06261">
    <property type="entry name" value="TM_PBP2"/>
    <property type="match status" value="1"/>
</dbReference>
<keyword evidence="6" id="KW-0592">Phosphate transport</keyword>
<evidence type="ECO:0000256" key="1">
    <source>
        <dbReference type="ARBA" id="ARBA00004651"/>
    </source>
</evidence>
<dbReference type="RefSeq" id="WP_420069714.1">
    <property type="nucleotide sequence ID" value="NZ_JBCHKQ010000003.1"/>
</dbReference>
<dbReference type="Gene3D" id="1.10.3720.10">
    <property type="entry name" value="MetI-like"/>
    <property type="match status" value="1"/>
</dbReference>
<keyword evidence="6" id="KW-1003">Cell membrane</keyword>
<evidence type="ECO:0000313" key="9">
    <source>
        <dbReference type="Proteomes" id="UP001466331"/>
    </source>
</evidence>
<feature type="transmembrane region" description="Helical" evidence="5">
    <location>
        <begin position="204"/>
        <end position="225"/>
    </location>
</feature>
<evidence type="ECO:0000256" key="3">
    <source>
        <dbReference type="ARBA" id="ARBA00022989"/>
    </source>
</evidence>
<keyword evidence="3 5" id="KW-1133">Transmembrane helix</keyword>
<feature type="transmembrane region" description="Helical" evidence="5">
    <location>
        <begin position="84"/>
        <end position="108"/>
    </location>
</feature>
<dbReference type="InterPro" id="IPR035906">
    <property type="entry name" value="MetI-like_sf"/>
</dbReference>
<dbReference type="Proteomes" id="UP001466331">
    <property type="component" value="Unassembled WGS sequence"/>
</dbReference>
<sequence>MGIDRRRIVISDPPHKLEKRVRILFFSAAVLSVVVTVGIVAVLLVDSVVFFKNVSLWDFMMGSEWAPTIKPYRYGVLPILSGTVTFTLTTALIALPVGLLTAVFLAEYAPPRLRAVLKPALEILAGIPTVVYGYFALVYVTPFLRNFFPDISTFNVLSASIVVAIMIIPTISSISEDAIRAVPDKLRYGAYGLGMTRFQTIRTVVLPSALSGITSSFILGISRVIGETMAVTIAAGRMPRIVNLLNLSDTFLKPIQTMTSAMVEVGLSDVSGDSPAYMSLYAVGFLLFLFTLALNLISQKIKKKFREKYQ</sequence>
<keyword evidence="5" id="KW-0813">Transport</keyword>
<dbReference type="InterPro" id="IPR011864">
    <property type="entry name" value="Phosphate_PstC"/>
</dbReference>
<dbReference type="SUPFAM" id="SSF161098">
    <property type="entry name" value="MetI-like"/>
    <property type="match status" value="1"/>
</dbReference>
<evidence type="ECO:0000313" key="8">
    <source>
        <dbReference type="EMBL" id="MEM5948261.1"/>
    </source>
</evidence>
<comment type="similarity">
    <text evidence="6">Belongs to the binding-protein-dependent transport system permease family. CysTW subfamily.</text>
</comment>
<dbReference type="NCBIfam" id="TIGR02138">
    <property type="entry name" value="phosphate_pstC"/>
    <property type="match status" value="1"/>
</dbReference>
<feature type="domain" description="ABC transmembrane type-1" evidence="7">
    <location>
        <begin position="80"/>
        <end position="298"/>
    </location>
</feature>
<dbReference type="PANTHER" id="PTHR42727">
    <property type="entry name" value="PHOSPHATE TRANSPORT SYSTEM PERMEASE PROTEIN"/>
    <property type="match status" value="1"/>
</dbReference>
<dbReference type="EMBL" id="JBCHKQ010000003">
    <property type="protein sequence ID" value="MEM5948261.1"/>
    <property type="molecule type" value="Genomic_DNA"/>
</dbReference>
<reference evidence="8 9" key="1">
    <citation type="submission" date="2024-03" db="EMBL/GenBank/DDBJ databases">
        <title>Ignisphaera cupida sp. nov., a hyperthermophilic hydrolytic archaeon from a hot spring of Kamchatka, and proposal of Ignisphaeraceae fam. nov.</title>
        <authorList>
            <person name="Podosokorskaya O.A."/>
            <person name="Elcheninov A.G."/>
            <person name="Maltseva A.I."/>
            <person name="Zayulina K.S."/>
            <person name="Novikov A."/>
            <person name="Merkel A.Y."/>
        </authorList>
    </citation>
    <scope>NUCLEOTIDE SEQUENCE [LARGE SCALE GENOMIC DNA]</scope>
    <source>
        <strain evidence="8 9">38H-sp</strain>
    </source>
</reference>
<keyword evidence="9" id="KW-1185">Reference proteome</keyword>
<gene>
    <name evidence="8" type="primary">pstC</name>
    <name evidence="8" type="ORF">WKV44_06870</name>
</gene>
<keyword evidence="2 5" id="KW-0812">Transmembrane</keyword>